<dbReference type="RefSeq" id="WP_028052454.1">
    <property type="nucleotide sequence ID" value="NZ_ATYG01000021.1"/>
</dbReference>
<keyword evidence="1" id="KW-0732">Signal</keyword>
<name>A0ABX2R9D3_9THEO</name>
<dbReference type="Proteomes" id="UP000604066">
    <property type="component" value="Unassembled WGS sequence"/>
</dbReference>
<gene>
    <name evidence="2" type="ORF">HDG70_000863</name>
</gene>
<dbReference type="PROSITE" id="PS51257">
    <property type="entry name" value="PROKAR_LIPOPROTEIN"/>
    <property type="match status" value="1"/>
</dbReference>
<evidence type="ECO:0000256" key="1">
    <source>
        <dbReference type="SAM" id="SignalP"/>
    </source>
</evidence>
<comment type="caution">
    <text evidence="2">The sequence shown here is derived from an EMBL/GenBank/DDBJ whole genome shotgun (WGS) entry which is preliminary data.</text>
</comment>
<proteinExistence type="predicted"/>
<organism evidence="2 3">
    <name type="scientific">Carboxydothermus ferrireducens DSM 11255</name>
    <dbReference type="NCBI Taxonomy" id="1119529"/>
    <lineage>
        <taxon>Bacteria</taxon>
        <taxon>Bacillati</taxon>
        <taxon>Bacillota</taxon>
        <taxon>Clostridia</taxon>
        <taxon>Thermoanaerobacterales</taxon>
        <taxon>Thermoanaerobacteraceae</taxon>
        <taxon>Carboxydothermus</taxon>
    </lineage>
</organism>
<protein>
    <submittedName>
        <fullName evidence="2">Uncharacterized protein (DUF2147 family)</fullName>
    </submittedName>
</protein>
<feature type="signal peptide" evidence="1">
    <location>
        <begin position="1"/>
        <end position="23"/>
    </location>
</feature>
<reference evidence="2 3" key="1">
    <citation type="submission" date="2020-07" db="EMBL/GenBank/DDBJ databases">
        <title>Genomic Encyclopedia of Type Strains, Phase III (KMG-III): the genomes of soil and plant-associated and newly described type strains.</title>
        <authorList>
            <person name="Whitman W."/>
        </authorList>
    </citation>
    <scope>NUCLEOTIDE SEQUENCE [LARGE SCALE GENOMIC DNA]</scope>
    <source>
        <strain evidence="2 3">DSM 11255</strain>
    </source>
</reference>
<feature type="chain" id="PRO_5046090145" evidence="1">
    <location>
        <begin position="24"/>
        <end position="195"/>
    </location>
</feature>
<keyword evidence="3" id="KW-1185">Reference proteome</keyword>
<evidence type="ECO:0000313" key="2">
    <source>
        <dbReference type="EMBL" id="NYE57157.1"/>
    </source>
</evidence>
<accession>A0ABX2R9D3</accession>
<sequence>MKKLSFLAVLGLSLALILSGCGAKQDNQNQAVQEKEKQTVQQTYNEETPKQVEAKNVITATEQTYIEIDGKRYDYEKIRMVFLGKPDIKPGQTAHVFDINGQTYIAVYTGVLKEKVKAGNDEMIRLSAKVVDVGKGAITFDSKDIIPYDGKTIINTFKGTLTKQNYQSFTGSELKPGDIVQVYIKDGKAVTIIKY</sequence>
<dbReference type="EMBL" id="JACCBS010000001">
    <property type="protein sequence ID" value="NYE57157.1"/>
    <property type="molecule type" value="Genomic_DNA"/>
</dbReference>
<evidence type="ECO:0000313" key="3">
    <source>
        <dbReference type="Proteomes" id="UP000604066"/>
    </source>
</evidence>